<dbReference type="RefSeq" id="WP_277529752.1">
    <property type="nucleotide sequence ID" value="NZ_JAPDIA010000002.1"/>
</dbReference>
<comment type="caution">
    <text evidence="2">The sequence shown here is derived from an EMBL/GenBank/DDBJ whole genome shotgun (WGS) entry which is preliminary data.</text>
</comment>
<proteinExistence type="predicted"/>
<accession>A0A9X4KRG9</accession>
<evidence type="ECO:0000259" key="1">
    <source>
        <dbReference type="Pfam" id="PF05504"/>
    </source>
</evidence>
<dbReference type="InterPro" id="IPR046953">
    <property type="entry name" value="Spore_GerAC-like_C"/>
</dbReference>
<dbReference type="Pfam" id="PF05504">
    <property type="entry name" value="Spore_GerAC"/>
    <property type="match status" value="1"/>
</dbReference>
<evidence type="ECO:0000313" key="2">
    <source>
        <dbReference type="EMBL" id="MDG0808876.1"/>
    </source>
</evidence>
<organism evidence="2 3">
    <name type="scientific">Cohnella rhizosphaerae</name>
    <dbReference type="NCBI Taxonomy" id="1457232"/>
    <lineage>
        <taxon>Bacteria</taxon>
        <taxon>Bacillati</taxon>
        <taxon>Bacillota</taxon>
        <taxon>Bacilli</taxon>
        <taxon>Bacillales</taxon>
        <taxon>Paenibacillaceae</taxon>
        <taxon>Cohnella</taxon>
    </lineage>
</organism>
<dbReference type="GO" id="GO:0016020">
    <property type="term" value="C:membrane"/>
    <property type="evidence" value="ECO:0007669"/>
    <property type="project" value="InterPro"/>
</dbReference>
<dbReference type="AlphaFoldDB" id="A0A9X4KRG9"/>
<dbReference type="EMBL" id="JAPDIA010000002">
    <property type="protein sequence ID" value="MDG0808876.1"/>
    <property type="molecule type" value="Genomic_DNA"/>
</dbReference>
<evidence type="ECO:0000313" key="3">
    <source>
        <dbReference type="Proteomes" id="UP001153404"/>
    </source>
</evidence>
<dbReference type="PANTHER" id="PTHR35789:SF1">
    <property type="entry name" value="SPORE GERMINATION PROTEIN B3"/>
    <property type="match status" value="1"/>
</dbReference>
<dbReference type="InterPro" id="IPR038501">
    <property type="entry name" value="Spore_GerAC_C_sf"/>
</dbReference>
<sequence length="161" mass="18225">MFMMLDNRYRTGILTIPCKGSSAPQIGSAESLEVLSFSNKTKISSDEEGSVTVGMRIRIRGTIGELQCSKLDTPKETKRFEKQVSDTVEEQLQRTVSTIQQYGTDALGIGNRIARRHPKLWKEKEPTWNDEFAKVRFRFDIETEVVGTGMDIGTPFSQEEE</sequence>
<gene>
    <name evidence="2" type="ORF">OMP40_05325</name>
</gene>
<protein>
    <submittedName>
        <fullName evidence="2">Ger(X)C family spore germination C-terminal domain-containing protein</fullName>
    </submittedName>
</protein>
<feature type="domain" description="Spore germination GerAC-like C-terminal" evidence="1">
    <location>
        <begin position="2"/>
        <end position="149"/>
    </location>
</feature>
<dbReference type="InterPro" id="IPR008844">
    <property type="entry name" value="Spore_GerAC-like"/>
</dbReference>
<dbReference type="PANTHER" id="PTHR35789">
    <property type="entry name" value="SPORE GERMINATION PROTEIN B3"/>
    <property type="match status" value="1"/>
</dbReference>
<reference evidence="2" key="1">
    <citation type="submission" date="2022-10" db="EMBL/GenBank/DDBJ databases">
        <title>Comparative genomic analysis of Cohnella hashimotonis sp. nov., isolated from the International Space Station.</title>
        <authorList>
            <person name="Simpson A."/>
            <person name="Venkateswaran K."/>
        </authorList>
    </citation>
    <scope>NUCLEOTIDE SEQUENCE</scope>
    <source>
        <strain evidence="2">DSM 28161</strain>
    </source>
</reference>
<name>A0A9X4KRG9_9BACL</name>
<dbReference type="Proteomes" id="UP001153404">
    <property type="component" value="Unassembled WGS sequence"/>
</dbReference>
<keyword evidence="3" id="KW-1185">Reference proteome</keyword>
<dbReference type="GO" id="GO:0009847">
    <property type="term" value="P:spore germination"/>
    <property type="evidence" value="ECO:0007669"/>
    <property type="project" value="InterPro"/>
</dbReference>
<dbReference type="Gene3D" id="3.30.300.210">
    <property type="entry name" value="Nutrient germinant receptor protein C, domain 3"/>
    <property type="match status" value="1"/>
</dbReference>